<reference evidence="1" key="1">
    <citation type="submission" date="2023-04" db="EMBL/GenBank/DDBJ databases">
        <title>Complete genome sequence of Temperatibacter marinus.</title>
        <authorList>
            <person name="Rong J.-C."/>
            <person name="Yi M.-L."/>
            <person name="Zhao Q."/>
        </authorList>
    </citation>
    <scope>NUCLEOTIDE SEQUENCE</scope>
    <source>
        <strain evidence="1">NBRC 110045</strain>
    </source>
</reference>
<keyword evidence="2" id="KW-1185">Reference proteome</keyword>
<dbReference type="KEGG" id="tmk:QGN29_14335"/>
<dbReference type="EMBL" id="CP123872">
    <property type="protein sequence ID" value="WND02726.1"/>
    <property type="molecule type" value="Genomic_DNA"/>
</dbReference>
<organism evidence="1 2">
    <name type="scientific">Temperatibacter marinus</name>
    <dbReference type="NCBI Taxonomy" id="1456591"/>
    <lineage>
        <taxon>Bacteria</taxon>
        <taxon>Pseudomonadati</taxon>
        <taxon>Pseudomonadota</taxon>
        <taxon>Alphaproteobacteria</taxon>
        <taxon>Kordiimonadales</taxon>
        <taxon>Temperatibacteraceae</taxon>
        <taxon>Temperatibacter</taxon>
    </lineage>
</organism>
<gene>
    <name evidence="1" type="ORF">QGN29_14335</name>
</gene>
<proteinExistence type="predicted"/>
<sequence>MISILYPEIIKYIQPFNGGYIPLKNNETGKWFFVIKTTKEMILTARTQNEFKVYFLKDYENDLYSLGLITAFFDDHDEPLTLTTPIFDDDELMLNICHALNQSEFDIYFFDELDREIMGISAINEKHEIFGNLLTQAKFYNSEKGDVVGILKRLQRRFSVRDVADDANAFTIKFEKRIYPDDTLIIDVREEFDGFNDDMQSIAMTSLDRDKNPGDMQERDIALLMRRIFDKSEIYVNPYRIDTDKELTDILVVTEHEVLFIQAKDSPNTPKSLTRKIDRKRKTIKRHISKAIDQLCGAMTHAKNNNGISIKTATNSISIMNLDKQLIGLVIVKELFDDEYKECSDPVINLMVDLELPVVLTDYPQLHLLTKNSTSSDHFFDNLIDIANHALERGVFPKIVHTGKA</sequence>
<evidence type="ECO:0000313" key="2">
    <source>
        <dbReference type="Proteomes" id="UP001268683"/>
    </source>
</evidence>
<evidence type="ECO:0008006" key="3">
    <source>
        <dbReference type="Google" id="ProtNLM"/>
    </source>
</evidence>
<dbReference type="RefSeq" id="WP_310798564.1">
    <property type="nucleotide sequence ID" value="NZ_CP123872.1"/>
</dbReference>
<protein>
    <recommendedName>
        <fullName evidence="3">NERD domain-containing protein</fullName>
    </recommendedName>
</protein>
<evidence type="ECO:0000313" key="1">
    <source>
        <dbReference type="EMBL" id="WND02726.1"/>
    </source>
</evidence>
<dbReference type="AlphaFoldDB" id="A0AA52EIL9"/>
<name>A0AA52EIL9_9PROT</name>
<accession>A0AA52EIL9</accession>
<dbReference type="Proteomes" id="UP001268683">
    <property type="component" value="Chromosome"/>
</dbReference>